<dbReference type="EMBL" id="RCSX01000004">
    <property type="protein sequence ID" value="KAF7936220.1"/>
    <property type="molecule type" value="Genomic_DNA"/>
</dbReference>
<gene>
    <name evidence="1" type="ORF">EAE98_002439</name>
</gene>
<dbReference type="Proteomes" id="UP000783213">
    <property type="component" value="Unassembled WGS sequence"/>
</dbReference>
<dbReference type="GeneID" id="62229213"/>
<evidence type="ECO:0000313" key="1">
    <source>
        <dbReference type="EMBL" id="KAF7936220.1"/>
    </source>
</evidence>
<keyword evidence="2" id="KW-1185">Reference proteome</keyword>
<reference evidence="1 2" key="1">
    <citation type="journal article" date="2020" name="Genome Biol. Evol.">
        <title>Comparative genomics of Sclerotiniaceae.</title>
        <authorList>
            <person name="Valero Jimenez C.A."/>
            <person name="Steentjes M."/>
            <person name="Scholten O.E."/>
            <person name="Van Kan J.A.L."/>
        </authorList>
    </citation>
    <scope>NUCLEOTIDE SEQUENCE [LARGE SCALE GENOMIC DNA]</scope>
    <source>
        <strain evidence="1 2">B1</strain>
    </source>
</reference>
<accession>A0ABQ7IX63</accession>
<protein>
    <recommendedName>
        <fullName evidence="3">Tautomerase cis-CaaD-like domain-containing protein</fullName>
    </recommendedName>
</protein>
<sequence>MNIDFELNGSWRSDVINTALQNIQKYPKTVRIIFQINFEDHSTFTTNEQTTIRNRITEISRSISRLIVDREGGVDKFDMVEVIFHMPRFSTRQLNCGSTFPLLIPYWSLTYTYEESNSTGRYNYGVGGRWADVEKEIDKHAHERQLPNDG</sequence>
<evidence type="ECO:0000313" key="2">
    <source>
        <dbReference type="Proteomes" id="UP000783213"/>
    </source>
</evidence>
<evidence type="ECO:0008006" key="3">
    <source>
        <dbReference type="Google" id="ProtNLM"/>
    </source>
</evidence>
<comment type="caution">
    <text evidence="1">The sequence shown here is derived from an EMBL/GenBank/DDBJ whole genome shotgun (WGS) entry which is preliminary data.</text>
</comment>
<name>A0ABQ7IX63_9HELO</name>
<organism evidence="1 2">
    <name type="scientific">Botrytis deweyae</name>
    <dbReference type="NCBI Taxonomy" id="2478750"/>
    <lineage>
        <taxon>Eukaryota</taxon>
        <taxon>Fungi</taxon>
        <taxon>Dikarya</taxon>
        <taxon>Ascomycota</taxon>
        <taxon>Pezizomycotina</taxon>
        <taxon>Leotiomycetes</taxon>
        <taxon>Helotiales</taxon>
        <taxon>Sclerotiniaceae</taxon>
        <taxon>Botrytis</taxon>
    </lineage>
</organism>
<proteinExistence type="predicted"/>
<dbReference type="RefSeq" id="XP_038813798.1">
    <property type="nucleotide sequence ID" value="XM_038950059.1"/>
</dbReference>